<gene>
    <name evidence="1" type="ORF">METZ01_LOCUS34478</name>
</gene>
<dbReference type="AlphaFoldDB" id="A0A381QRN0"/>
<proteinExistence type="predicted"/>
<sequence>MVQLEPMVVPSQMVLLLPMDVPSPIFTPSSITL</sequence>
<protein>
    <submittedName>
        <fullName evidence="1">Uncharacterized protein</fullName>
    </submittedName>
</protein>
<accession>A0A381QRN0</accession>
<organism evidence="1">
    <name type="scientific">marine metagenome</name>
    <dbReference type="NCBI Taxonomy" id="408172"/>
    <lineage>
        <taxon>unclassified sequences</taxon>
        <taxon>metagenomes</taxon>
        <taxon>ecological metagenomes</taxon>
    </lineage>
</organism>
<name>A0A381QRN0_9ZZZZ</name>
<dbReference type="EMBL" id="UINC01001475">
    <property type="protein sequence ID" value="SUZ81624.1"/>
    <property type="molecule type" value="Genomic_DNA"/>
</dbReference>
<evidence type="ECO:0000313" key="1">
    <source>
        <dbReference type="EMBL" id="SUZ81624.1"/>
    </source>
</evidence>
<reference evidence="1" key="1">
    <citation type="submission" date="2018-05" db="EMBL/GenBank/DDBJ databases">
        <authorList>
            <person name="Lanie J.A."/>
            <person name="Ng W.-L."/>
            <person name="Kazmierczak K.M."/>
            <person name="Andrzejewski T.M."/>
            <person name="Davidsen T.M."/>
            <person name="Wayne K.J."/>
            <person name="Tettelin H."/>
            <person name="Glass J.I."/>
            <person name="Rusch D."/>
            <person name="Podicherti R."/>
            <person name="Tsui H.-C.T."/>
            <person name="Winkler M.E."/>
        </authorList>
    </citation>
    <scope>NUCLEOTIDE SEQUENCE</scope>
</reference>